<keyword evidence="1" id="KW-1133">Transmembrane helix</keyword>
<name>A0A6A8MFL2_9LACO</name>
<dbReference type="RefSeq" id="WP_154549221.1">
    <property type="nucleotide sequence ID" value="NZ_VUMX01000024.1"/>
</dbReference>
<dbReference type="Proteomes" id="UP000438120">
    <property type="component" value="Unassembled WGS sequence"/>
</dbReference>
<proteinExistence type="predicted"/>
<reference evidence="2 3" key="1">
    <citation type="submission" date="2019-08" db="EMBL/GenBank/DDBJ databases">
        <title>In-depth cultivation of the pig gut microbiome towards novel bacterial diversity and tailored functional studies.</title>
        <authorList>
            <person name="Wylensek D."/>
            <person name="Hitch T.C.A."/>
            <person name="Clavel T."/>
        </authorList>
    </citation>
    <scope>NUCLEOTIDE SEQUENCE [LARGE SCALE GENOMIC DNA]</scope>
    <source>
        <strain evidence="2 3">Bifido-178-WT-2B</strain>
    </source>
</reference>
<comment type="caution">
    <text evidence="2">The sequence shown here is derived from an EMBL/GenBank/DDBJ whole genome shotgun (WGS) entry which is preliminary data.</text>
</comment>
<dbReference type="Gene3D" id="2.130.10.10">
    <property type="entry name" value="YVTN repeat-like/Quinoprotein amine dehydrogenase"/>
    <property type="match status" value="1"/>
</dbReference>
<sequence length="392" mass="43885">MQTRKKQQLHRKLLHVFFSLLLLAAFVFVGYKWAYPYYQKWEQHQEMLRSRPKVQLAGDGTSTSAAWHNLDAYHEGLKQHYGFVYRAAYETPAQTTVGVDYVIPGLAETPAYDYVKKRVTAADAMTPQGIAIAYNYMLITAYDANHTHASVIYVLDKNTGKYLKTIHLPGRPHVGGIAYDPKGMQIWITGSKDDQSALMSFSLAKLIEYVTTNKSAGEAIKYDVDIPITSIVKASTLAYYDDQLFVGYFNEDGHGKVASYKIARSGKYKNTITTSEITSVNDSVAWSDPDGSTSMNKQIQGLAIYGNKIFLSQSYGSKDSRLYIFPVTAIKNLDEKNAEQVVTMPPYLEQIIAYNGQLICLFESGSAEYATPRITVMDRTLSVNINALLDNN</sequence>
<keyword evidence="3" id="KW-1185">Reference proteome</keyword>
<evidence type="ECO:0000256" key="1">
    <source>
        <dbReference type="SAM" id="Phobius"/>
    </source>
</evidence>
<organism evidence="2 3">
    <name type="scientific">Lactobacillus porci</name>
    <dbReference type="NCBI Taxonomy" id="2012477"/>
    <lineage>
        <taxon>Bacteria</taxon>
        <taxon>Bacillati</taxon>
        <taxon>Bacillota</taxon>
        <taxon>Bacilli</taxon>
        <taxon>Lactobacillales</taxon>
        <taxon>Lactobacillaceae</taxon>
        <taxon>Lactobacillus</taxon>
    </lineage>
</organism>
<dbReference type="OrthoDB" id="1655118at2"/>
<dbReference type="EMBL" id="VUMX01000024">
    <property type="protein sequence ID" value="MST87597.1"/>
    <property type="molecule type" value="Genomic_DNA"/>
</dbReference>
<dbReference type="AlphaFoldDB" id="A0A6A8MFL2"/>
<feature type="transmembrane region" description="Helical" evidence="1">
    <location>
        <begin position="12"/>
        <end position="34"/>
    </location>
</feature>
<protein>
    <submittedName>
        <fullName evidence="2">Uncharacterized protein</fullName>
    </submittedName>
</protein>
<evidence type="ECO:0000313" key="3">
    <source>
        <dbReference type="Proteomes" id="UP000438120"/>
    </source>
</evidence>
<gene>
    <name evidence="2" type="ORF">FYJ62_08170</name>
</gene>
<accession>A0A6A8MFL2</accession>
<keyword evidence="1" id="KW-0812">Transmembrane</keyword>
<dbReference type="SUPFAM" id="SSF63825">
    <property type="entry name" value="YWTD domain"/>
    <property type="match status" value="1"/>
</dbReference>
<dbReference type="InterPro" id="IPR015943">
    <property type="entry name" value="WD40/YVTN_repeat-like_dom_sf"/>
</dbReference>
<keyword evidence="1" id="KW-0472">Membrane</keyword>
<evidence type="ECO:0000313" key="2">
    <source>
        <dbReference type="EMBL" id="MST87597.1"/>
    </source>
</evidence>